<dbReference type="EMBL" id="CAJVRM010000146">
    <property type="protein sequence ID" value="CAG8975665.1"/>
    <property type="molecule type" value="Genomic_DNA"/>
</dbReference>
<sequence length="77" mass="8752">MGREITKCTKVPKSGGVRFMEWEVLGLLFCSFTSGIMTLEEHDLFFADPSEPNWTRRKALIDMKSCVEMCIELCGNS</sequence>
<proteinExistence type="predicted"/>
<evidence type="ECO:0000313" key="2">
    <source>
        <dbReference type="Proteomes" id="UP000701801"/>
    </source>
</evidence>
<comment type="caution">
    <text evidence="1">The sequence shown here is derived from an EMBL/GenBank/DDBJ whole genome shotgun (WGS) entry which is preliminary data.</text>
</comment>
<name>A0A9N9LHQ2_9HELO</name>
<organism evidence="1 2">
    <name type="scientific">Hymenoscyphus albidus</name>
    <dbReference type="NCBI Taxonomy" id="595503"/>
    <lineage>
        <taxon>Eukaryota</taxon>
        <taxon>Fungi</taxon>
        <taxon>Dikarya</taxon>
        <taxon>Ascomycota</taxon>
        <taxon>Pezizomycotina</taxon>
        <taxon>Leotiomycetes</taxon>
        <taxon>Helotiales</taxon>
        <taxon>Helotiaceae</taxon>
        <taxon>Hymenoscyphus</taxon>
    </lineage>
</organism>
<gene>
    <name evidence="1" type="ORF">HYALB_00012323</name>
</gene>
<reference evidence="1" key="1">
    <citation type="submission" date="2021-07" db="EMBL/GenBank/DDBJ databases">
        <authorList>
            <person name="Durling M."/>
        </authorList>
    </citation>
    <scope>NUCLEOTIDE SEQUENCE</scope>
</reference>
<dbReference type="Proteomes" id="UP000701801">
    <property type="component" value="Unassembled WGS sequence"/>
</dbReference>
<accession>A0A9N9LHQ2</accession>
<protein>
    <submittedName>
        <fullName evidence="1">Uncharacterized protein</fullName>
    </submittedName>
</protein>
<dbReference type="AlphaFoldDB" id="A0A9N9LHQ2"/>
<evidence type="ECO:0000313" key="1">
    <source>
        <dbReference type="EMBL" id="CAG8975665.1"/>
    </source>
</evidence>
<keyword evidence="2" id="KW-1185">Reference proteome</keyword>